<dbReference type="PANTHER" id="PTHR11732">
    <property type="entry name" value="ALDO/KETO REDUCTASE"/>
    <property type="match status" value="1"/>
</dbReference>
<sequence length="234" mass="26139">MELTVCAEIKNLTSPMKQTVGKSKVEEGIKRVIDVGYSHIDSTDKYPNEEDLGWAIQKISDGTVQIEKGTQEEFFPVEVHTSGPELVQTGLEMSLRKLQLSHVDLYVIHFPAALKGVEKCKAAGMAKSISMYNFNRRQLEKILNKPGLKYKPVCNPVSPTNQPLFSLLSISPFPLFNKVTNGTPSHVLYLSTSAVDALNDRASPIRWKIFSQERAGLSAVYGYIYFAIAFPYSY</sequence>
<keyword evidence="1" id="KW-0521">NADP</keyword>
<feature type="domain" description="NADP-dependent oxidoreductase" evidence="3">
    <location>
        <begin position="19"/>
        <end position="157"/>
    </location>
</feature>
<dbReference type="PRINTS" id="PR00069">
    <property type="entry name" value="ALDKETRDTASE"/>
</dbReference>
<name>A0A7J7FJZ8_DICBM</name>
<evidence type="ECO:0000256" key="1">
    <source>
        <dbReference type="ARBA" id="ARBA00022857"/>
    </source>
</evidence>
<dbReference type="Proteomes" id="UP000551758">
    <property type="component" value="Unassembled WGS sequence"/>
</dbReference>
<dbReference type="InterPro" id="IPR023210">
    <property type="entry name" value="NADP_OxRdtase_dom"/>
</dbReference>
<dbReference type="Pfam" id="PF00248">
    <property type="entry name" value="Aldo_ket_red"/>
    <property type="match status" value="1"/>
</dbReference>
<comment type="caution">
    <text evidence="4">The sequence shown here is derived from an EMBL/GenBank/DDBJ whole genome shotgun (WGS) entry which is preliminary data.</text>
</comment>
<proteinExistence type="predicted"/>
<dbReference type="InterPro" id="IPR020471">
    <property type="entry name" value="AKR"/>
</dbReference>
<dbReference type="InterPro" id="IPR036812">
    <property type="entry name" value="NAD(P)_OxRdtase_dom_sf"/>
</dbReference>
<dbReference type="AlphaFoldDB" id="A0A7J7FJZ8"/>
<evidence type="ECO:0000256" key="2">
    <source>
        <dbReference type="ARBA" id="ARBA00023002"/>
    </source>
</evidence>
<reference evidence="4 5" key="1">
    <citation type="journal article" date="2020" name="Mol. Biol. Evol.">
        <title>Interspecific Gene Flow and the Evolution of Specialization in Black and White Rhinoceros.</title>
        <authorList>
            <person name="Moodley Y."/>
            <person name="Westbury M.V."/>
            <person name="Russo I.M."/>
            <person name="Gopalakrishnan S."/>
            <person name="Rakotoarivelo A."/>
            <person name="Olsen R.A."/>
            <person name="Prost S."/>
            <person name="Tunstall T."/>
            <person name="Ryder O.A."/>
            <person name="Dalen L."/>
            <person name="Bruford M.W."/>
        </authorList>
    </citation>
    <scope>NUCLEOTIDE SEQUENCE [LARGE SCALE GENOMIC DNA]</scope>
    <source>
        <strain evidence="4">SBR-YM</strain>
        <tissue evidence="4">Skin</tissue>
    </source>
</reference>
<keyword evidence="2" id="KW-0560">Oxidoreductase</keyword>
<dbReference type="Gene3D" id="3.20.20.100">
    <property type="entry name" value="NADP-dependent oxidoreductase domain"/>
    <property type="match status" value="1"/>
</dbReference>
<organism evidence="4 5">
    <name type="scientific">Diceros bicornis minor</name>
    <name type="common">South-central black rhinoceros</name>
    <dbReference type="NCBI Taxonomy" id="77932"/>
    <lineage>
        <taxon>Eukaryota</taxon>
        <taxon>Metazoa</taxon>
        <taxon>Chordata</taxon>
        <taxon>Craniata</taxon>
        <taxon>Vertebrata</taxon>
        <taxon>Euteleostomi</taxon>
        <taxon>Mammalia</taxon>
        <taxon>Eutheria</taxon>
        <taxon>Laurasiatheria</taxon>
        <taxon>Perissodactyla</taxon>
        <taxon>Rhinocerotidae</taxon>
        <taxon>Diceros</taxon>
    </lineage>
</organism>
<gene>
    <name evidence="4" type="ORF">HPG69_014154</name>
</gene>
<keyword evidence="5" id="KW-1185">Reference proteome</keyword>
<evidence type="ECO:0000313" key="5">
    <source>
        <dbReference type="Proteomes" id="UP000551758"/>
    </source>
</evidence>
<dbReference type="GO" id="GO:0016491">
    <property type="term" value="F:oxidoreductase activity"/>
    <property type="evidence" value="ECO:0007669"/>
    <property type="project" value="UniProtKB-KW"/>
</dbReference>
<accession>A0A7J7FJZ8</accession>
<dbReference type="SUPFAM" id="SSF51430">
    <property type="entry name" value="NAD(P)-linked oxidoreductase"/>
    <property type="match status" value="1"/>
</dbReference>
<evidence type="ECO:0000313" key="4">
    <source>
        <dbReference type="EMBL" id="KAF5927996.1"/>
    </source>
</evidence>
<evidence type="ECO:0000259" key="3">
    <source>
        <dbReference type="Pfam" id="PF00248"/>
    </source>
</evidence>
<dbReference type="EMBL" id="JACDTQ010000495">
    <property type="protein sequence ID" value="KAF5927996.1"/>
    <property type="molecule type" value="Genomic_DNA"/>
</dbReference>
<protein>
    <recommendedName>
        <fullName evidence="3">NADP-dependent oxidoreductase domain-containing protein</fullName>
    </recommendedName>
</protein>